<dbReference type="OrthoDB" id="440324at2759"/>
<evidence type="ECO:0000256" key="3">
    <source>
        <dbReference type="ARBA" id="ARBA00018504"/>
    </source>
</evidence>
<evidence type="ECO:0000256" key="7">
    <source>
        <dbReference type="ARBA" id="ARBA00023163"/>
    </source>
</evidence>
<dbReference type="GO" id="GO:0035267">
    <property type="term" value="C:NuA4 histone acetyltransferase complex"/>
    <property type="evidence" value="ECO:0007669"/>
    <property type="project" value="UniProtKB-UniRule"/>
</dbReference>
<protein>
    <recommendedName>
        <fullName evidence="3 9">Chromatin modification-related protein EAF6</fullName>
    </recommendedName>
</protein>
<proteinExistence type="inferred from homology"/>
<comment type="subcellular location">
    <subcellularLocation>
        <location evidence="1 9">Nucleus</location>
    </subcellularLocation>
</comment>
<keyword evidence="8 9" id="KW-0539">Nucleus</keyword>
<dbReference type="InterPro" id="IPR015418">
    <property type="entry name" value="Eaf6"/>
</dbReference>
<feature type="region of interest" description="Disordered" evidence="10">
    <location>
        <begin position="103"/>
        <end position="191"/>
    </location>
</feature>
<evidence type="ECO:0000256" key="2">
    <source>
        <dbReference type="ARBA" id="ARBA00010916"/>
    </source>
</evidence>
<keyword evidence="9" id="KW-0227">DNA damage</keyword>
<evidence type="ECO:0000313" key="12">
    <source>
        <dbReference type="Proteomes" id="UP000683000"/>
    </source>
</evidence>
<keyword evidence="5 9" id="KW-0805">Transcription regulation</keyword>
<dbReference type="GO" id="GO:0006325">
    <property type="term" value="P:chromatin organization"/>
    <property type="evidence" value="ECO:0007669"/>
    <property type="project" value="UniProtKB-KW"/>
</dbReference>
<keyword evidence="11" id="KW-0808">Transferase</keyword>
<dbReference type="AlphaFoldDB" id="A0A8I2YRV3"/>
<accession>A0A8I2YRV3</accession>
<dbReference type="PANTHER" id="PTHR13476">
    <property type="entry name" value="CHROMATIN MODIFICATION-RELATED PROTEIN MEAF6"/>
    <property type="match status" value="1"/>
</dbReference>
<organism evidence="11 12">
    <name type="scientific">Boletus reticuloceps</name>
    <dbReference type="NCBI Taxonomy" id="495285"/>
    <lineage>
        <taxon>Eukaryota</taxon>
        <taxon>Fungi</taxon>
        <taxon>Dikarya</taxon>
        <taxon>Basidiomycota</taxon>
        <taxon>Agaricomycotina</taxon>
        <taxon>Agaricomycetes</taxon>
        <taxon>Agaricomycetidae</taxon>
        <taxon>Boletales</taxon>
        <taxon>Boletineae</taxon>
        <taxon>Boletaceae</taxon>
        <taxon>Boletoideae</taxon>
        <taxon>Boletus</taxon>
    </lineage>
</organism>
<keyword evidence="6" id="KW-0175">Coiled coil</keyword>
<evidence type="ECO:0000256" key="8">
    <source>
        <dbReference type="ARBA" id="ARBA00023242"/>
    </source>
</evidence>
<dbReference type="Proteomes" id="UP000683000">
    <property type="component" value="Unassembled WGS sequence"/>
</dbReference>
<dbReference type="GO" id="GO:0016740">
    <property type="term" value="F:transferase activity"/>
    <property type="evidence" value="ECO:0007669"/>
    <property type="project" value="UniProtKB-KW"/>
</dbReference>
<comment type="caution">
    <text evidence="11">The sequence shown here is derived from an EMBL/GenBank/DDBJ whole genome shotgun (WGS) entry which is preliminary data.</text>
</comment>
<keyword evidence="12" id="KW-1185">Reference proteome</keyword>
<comment type="subunit">
    <text evidence="9">Component of the NuA4 histone acetyltransferase complex.</text>
</comment>
<evidence type="ECO:0000256" key="4">
    <source>
        <dbReference type="ARBA" id="ARBA00022853"/>
    </source>
</evidence>
<keyword evidence="4 9" id="KW-0156">Chromatin regulator</keyword>
<comment type="similarity">
    <text evidence="2 9">Belongs to the EAF6 family.</text>
</comment>
<dbReference type="GO" id="GO:0006281">
    <property type="term" value="P:DNA repair"/>
    <property type="evidence" value="ECO:0007669"/>
    <property type="project" value="UniProtKB-UniRule"/>
</dbReference>
<keyword evidence="9" id="KW-0234">DNA repair</keyword>
<gene>
    <name evidence="11" type="ORF">JVT61DRAFT_1132</name>
</gene>
<reference evidence="11" key="1">
    <citation type="submission" date="2021-03" db="EMBL/GenBank/DDBJ databases">
        <title>Evolutionary innovations through gain and loss of genes in the ectomycorrhizal Boletales.</title>
        <authorList>
            <person name="Wu G."/>
            <person name="Miyauchi S."/>
            <person name="Morin E."/>
            <person name="Yang Z.-L."/>
            <person name="Xu J."/>
            <person name="Martin F.M."/>
        </authorList>
    </citation>
    <scope>NUCLEOTIDE SEQUENCE</scope>
    <source>
        <strain evidence="11">BR01</strain>
    </source>
</reference>
<evidence type="ECO:0000256" key="6">
    <source>
        <dbReference type="ARBA" id="ARBA00023054"/>
    </source>
</evidence>
<dbReference type="Pfam" id="PF09340">
    <property type="entry name" value="NuA4"/>
    <property type="match status" value="1"/>
</dbReference>
<name>A0A8I2YRV3_9AGAM</name>
<sequence length="191" mass="21145">MANKDPPASAEDKARYDRVRDELAKMLMKKRAADRQLAQIELSIYNLETSYLTDTASTGNIIHGFDGYLKPTQGAAARRKHEIGMSTQPWSPSLTLSRAQSLDLVGDGEESTPAPDDFKHPTTPGVTTVVVPPAPRTQELTAAQQKKNRDREYQRRKRAMRRSAGTVSDEDAHSAGTGRRALKRARVAEDE</sequence>
<evidence type="ECO:0000313" key="11">
    <source>
        <dbReference type="EMBL" id="KAG6377081.1"/>
    </source>
</evidence>
<dbReference type="GO" id="GO:0005634">
    <property type="term" value="C:nucleus"/>
    <property type="evidence" value="ECO:0007669"/>
    <property type="project" value="UniProtKB-SubCell"/>
</dbReference>
<evidence type="ECO:0000256" key="9">
    <source>
        <dbReference type="RuleBase" id="RU368022"/>
    </source>
</evidence>
<feature type="compositionally biased region" description="Low complexity" evidence="10">
    <location>
        <begin position="121"/>
        <end position="131"/>
    </location>
</feature>
<evidence type="ECO:0000256" key="1">
    <source>
        <dbReference type="ARBA" id="ARBA00004123"/>
    </source>
</evidence>
<dbReference type="EMBL" id="JAGFBS010000010">
    <property type="protein sequence ID" value="KAG6377081.1"/>
    <property type="molecule type" value="Genomic_DNA"/>
</dbReference>
<evidence type="ECO:0000256" key="5">
    <source>
        <dbReference type="ARBA" id="ARBA00023015"/>
    </source>
</evidence>
<keyword evidence="7 9" id="KW-0804">Transcription</keyword>
<evidence type="ECO:0000256" key="10">
    <source>
        <dbReference type="SAM" id="MobiDB-lite"/>
    </source>
</evidence>
<comment type="function">
    <text evidence="9">Component of the NuA4 histone acetyltransferase complex which is involved in transcriptional activation of selected genes principally by acetylation of nucleosomal histone H4 and H2A. The NuA4 complex is also involved in DNA repair.</text>
</comment>